<accession>A0A183CBK3</accession>
<dbReference type="Proteomes" id="UP000050741">
    <property type="component" value="Unassembled WGS sequence"/>
</dbReference>
<reference evidence="3" key="3">
    <citation type="submission" date="2016-06" db="UniProtKB">
        <authorList>
            <consortium name="WormBaseParasite"/>
        </authorList>
    </citation>
    <scope>IDENTIFICATION</scope>
</reference>
<keyword evidence="1" id="KW-1133">Transmembrane helix</keyword>
<name>A0A183CBK3_GLOPA</name>
<reference evidence="2" key="2">
    <citation type="submission" date="2014-05" db="EMBL/GenBank/DDBJ databases">
        <title>The genome and life-stage specific transcriptomes of Globodera pallida elucidate key aspects of plant parasitism by a cyst nematode.</title>
        <authorList>
            <person name="Cotton J.A."/>
            <person name="Lilley C.J."/>
            <person name="Jones L.M."/>
            <person name="Kikuchi T."/>
            <person name="Reid A.J."/>
            <person name="Thorpe P."/>
            <person name="Tsai I.J."/>
            <person name="Beasley H."/>
            <person name="Blok V."/>
            <person name="Cock P.J.A."/>
            <person name="Van den Akker S.E."/>
            <person name="Holroyd N."/>
            <person name="Hunt M."/>
            <person name="Mantelin S."/>
            <person name="Naghra H."/>
            <person name="Pain A."/>
            <person name="Palomares-Rius J.E."/>
            <person name="Zarowiecki M."/>
            <person name="Berriman M."/>
            <person name="Jones J.T."/>
            <person name="Urwin P.E."/>
        </authorList>
    </citation>
    <scope>NUCLEOTIDE SEQUENCE [LARGE SCALE GENOMIC DNA]</scope>
    <source>
        <strain evidence="2">Lindley</strain>
    </source>
</reference>
<keyword evidence="1" id="KW-0812">Transmembrane</keyword>
<sequence length="105" mass="12072">MPLLGEPLATQIDNILDAFTLSARWLLDHWWVVLLFLFSLWLFHCCCMFCCQMNLSETLCCCFCCCYLCGCCSNDEVCGCLPLWDNNFNTQRPFNGGGYTEIIEI</sequence>
<evidence type="ECO:0000313" key="2">
    <source>
        <dbReference type="Proteomes" id="UP000050741"/>
    </source>
</evidence>
<evidence type="ECO:0000256" key="1">
    <source>
        <dbReference type="SAM" id="Phobius"/>
    </source>
</evidence>
<reference evidence="2" key="1">
    <citation type="submission" date="2013-12" db="EMBL/GenBank/DDBJ databases">
        <authorList>
            <person name="Aslett M."/>
        </authorList>
    </citation>
    <scope>NUCLEOTIDE SEQUENCE [LARGE SCALE GENOMIC DNA]</scope>
    <source>
        <strain evidence="2">Lindley</strain>
    </source>
</reference>
<dbReference type="AlphaFoldDB" id="A0A183CBK3"/>
<protein>
    <submittedName>
        <fullName evidence="3">Vesicular, overexpressed in cancer, prosurvival protein 1</fullName>
    </submittedName>
</protein>
<feature type="transmembrane region" description="Helical" evidence="1">
    <location>
        <begin position="30"/>
        <end position="51"/>
    </location>
</feature>
<keyword evidence="2" id="KW-1185">Reference proteome</keyword>
<keyword evidence="1" id="KW-0472">Membrane</keyword>
<evidence type="ECO:0000313" key="3">
    <source>
        <dbReference type="WBParaSite" id="GPLIN_001025400"/>
    </source>
</evidence>
<dbReference type="WBParaSite" id="GPLIN_001025400">
    <property type="protein sequence ID" value="GPLIN_001025400"/>
    <property type="gene ID" value="GPLIN_001025400"/>
</dbReference>
<proteinExistence type="predicted"/>
<organism evidence="2 3">
    <name type="scientific">Globodera pallida</name>
    <name type="common">Potato cyst nematode worm</name>
    <name type="synonym">Heterodera pallida</name>
    <dbReference type="NCBI Taxonomy" id="36090"/>
    <lineage>
        <taxon>Eukaryota</taxon>
        <taxon>Metazoa</taxon>
        <taxon>Ecdysozoa</taxon>
        <taxon>Nematoda</taxon>
        <taxon>Chromadorea</taxon>
        <taxon>Rhabditida</taxon>
        <taxon>Tylenchina</taxon>
        <taxon>Tylenchomorpha</taxon>
        <taxon>Tylenchoidea</taxon>
        <taxon>Heteroderidae</taxon>
        <taxon>Heteroderinae</taxon>
        <taxon>Globodera</taxon>
    </lineage>
</organism>